<dbReference type="EMBL" id="CP015060">
    <property type="protein sequence ID" value="QGN17980.1"/>
    <property type="molecule type" value="Genomic_DNA"/>
</dbReference>
<dbReference type="Proteomes" id="UP000422736">
    <property type="component" value="Chromosome 8"/>
</dbReference>
<organism evidence="4 5">
    <name type="scientific">Kluyveromyces marxianus</name>
    <name type="common">Yeast</name>
    <name type="synonym">Candida kefyr</name>
    <dbReference type="NCBI Taxonomy" id="4911"/>
    <lineage>
        <taxon>Eukaryota</taxon>
        <taxon>Fungi</taxon>
        <taxon>Dikarya</taxon>
        <taxon>Ascomycota</taxon>
        <taxon>Saccharomycotina</taxon>
        <taxon>Saccharomycetes</taxon>
        <taxon>Saccharomycetales</taxon>
        <taxon>Saccharomycetaceae</taxon>
        <taxon>Kluyveromyces</taxon>
    </lineage>
</organism>
<evidence type="ECO:0000313" key="5">
    <source>
        <dbReference type="Proteomes" id="UP000422736"/>
    </source>
</evidence>
<keyword evidence="1" id="KW-0833">Ubl conjugation pathway</keyword>
<keyword evidence="5" id="KW-1185">Reference proteome</keyword>
<sequence length="147" mass="17310">MLTLPEYNEQIPNVRSLLTKWAKVERIQDVQDGLQLDVRLKTDTLLELHIYYDHVYHVPSIKFRLWSLDTEEDISSLRLLTLSDSELRSILNLGTFSVTLSTDMEMKSVYYYINNCDTDANVGSDVEHYLTRWISLYIRIFDLNFVP</sequence>
<keyword evidence="3" id="KW-0072">Autophagy</keyword>
<reference evidence="4 5" key="1">
    <citation type="submission" date="2016-03" db="EMBL/GenBank/DDBJ databases">
        <title>How can Kluyveromyces marxianus grow so fast - potential evolutionary course in Saccharomyces Complex revealed by comparative genomics.</title>
        <authorList>
            <person name="Mo W."/>
            <person name="Lu W."/>
            <person name="Yang X."/>
            <person name="Qi J."/>
            <person name="Lv H."/>
        </authorList>
    </citation>
    <scope>NUCLEOTIDE SEQUENCE [LARGE SCALE GENOMIC DNA]</scope>
    <source>
        <strain evidence="4 5">FIM1</strain>
    </source>
</reference>
<keyword evidence="2" id="KW-0813">Transport</keyword>
<evidence type="ECO:0000256" key="2">
    <source>
        <dbReference type="ARBA" id="ARBA00022927"/>
    </source>
</evidence>
<evidence type="ECO:0000256" key="3">
    <source>
        <dbReference type="ARBA" id="ARBA00023006"/>
    </source>
</evidence>
<accession>A0ABX6F2C7</accession>
<evidence type="ECO:0000313" key="4">
    <source>
        <dbReference type="EMBL" id="QGN17980.1"/>
    </source>
</evidence>
<evidence type="ECO:0000256" key="1">
    <source>
        <dbReference type="ARBA" id="ARBA00022786"/>
    </source>
</evidence>
<protein>
    <submittedName>
        <fullName evidence="4">Autophagy-related protein 10</fullName>
    </submittedName>
</protein>
<keyword evidence="2" id="KW-0653">Protein transport</keyword>
<dbReference type="Pfam" id="PF03987">
    <property type="entry name" value="Autophagy_act_C"/>
    <property type="match status" value="1"/>
</dbReference>
<name>A0ABX6F2C7_KLUMA</name>
<gene>
    <name evidence="4" type="primary">ATG10</name>
    <name evidence="4" type="ORF">FIM1_5189</name>
</gene>
<proteinExistence type="predicted"/>
<dbReference type="InterPro" id="IPR007135">
    <property type="entry name" value="Atg3/Atg10"/>
</dbReference>
<dbReference type="Gene3D" id="3.30.1460.50">
    <property type="match status" value="1"/>
</dbReference>